<name>A0A6B1D8Z7_9CHLR</name>
<dbReference type="PANTHER" id="PTHR34107:SF4">
    <property type="entry name" value="SLL1222 PROTEIN"/>
    <property type="match status" value="1"/>
</dbReference>
<dbReference type="AlphaFoldDB" id="A0A6B1D8Z7"/>
<keyword evidence="2" id="KW-0540">Nuclease</keyword>
<dbReference type="InterPro" id="IPR012296">
    <property type="entry name" value="Nuclease_put_TT1808"/>
</dbReference>
<evidence type="ECO:0000259" key="1">
    <source>
        <dbReference type="Pfam" id="PF05685"/>
    </source>
</evidence>
<dbReference type="Gene3D" id="3.90.1570.10">
    <property type="entry name" value="tt1808, chain A"/>
    <property type="match status" value="1"/>
</dbReference>
<proteinExistence type="predicted"/>
<dbReference type="CDD" id="cd06260">
    <property type="entry name" value="DUF820-like"/>
    <property type="match status" value="1"/>
</dbReference>
<feature type="domain" description="Putative restriction endonuclease" evidence="1">
    <location>
        <begin position="31"/>
        <end position="195"/>
    </location>
</feature>
<accession>A0A6B1D8Z7</accession>
<organism evidence="2">
    <name type="scientific">Caldilineaceae bacterium SB0661_bin_32</name>
    <dbReference type="NCBI Taxonomy" id="2605255"/>
    <lineage>
        <taxon>Bacteria</taxon>
        <taxon>Bacillati</taxon>
        <taxon>Chloroflexota</taxon>
        <taxon>Caldilineae</taxon>
        <taxon>Caldilineales</taxon>
        <taxon>Caldilineaceae</taxon>
    </lineage>
</organism>
<protein>
    <submittedName>
        <fullName evidence="2">Uma2 family endonuclease</fullName>
    </submittedName>
</protein>
<dbReference type="PANTHER" id="PTHR34107">
    <property type="entry name" value="SLL0198 PROTEIN-RELATED"/>
    <property type="match status" value="1"/>
</dbReference>
<keyword evidence="2" id="KW-0255">Endonuclease</keyword>
<comment type="caution">
    <text evidence="2">The sequence shown here is derived from an EMBL/GenBank/DDBJ whole genome shotgun (WGS) entry which is preliminary data.</text>
</comment>
<dbReference type="Pfam" id="PF05685">
    <property type="entry name" value="Uma2"/>
    <property type="match status" value="1"/>
</dbReference>
<reference evidence="2" key="1">
    <citation type="submission" date="2019-09" db="EMBL/GenBank/DDBJ databases">
        <title>Characterisation of the sponge microbiome using genome-centric metagenomics.</title>
        <authorList>
            <person name="Engelberts J.P."/>
            <person name="Robbins S.J."/>
            <person name="De Goeij J.M."/>
            <person name="Aranda M."/>
            <person name="Bell S.C."/>
            <person name="Webster N.S."/>
        </authorList>
    </citation>
    <scope>NUCLEOTIDE SEQUENCE</scope>
    <source>
        <strain evidence="2">SB0661_bin_32</strain>
    </source>
</reference>
<dbReference type="InterPro" id="IPR008538">
    <property type="entry name" value="Uma2"/>
</dbReference>
<gene>
    <name evidence="2" type="ORF">F4X14_11560</name>
</gene>
<keyword evidence="2" id="KW-0378">Hydrolase</keyword>
<dbReference type="InterPro" id="IPR011335">
    <property type="entry name" value="Restrct_endonuc-II-like"/>
</dbReference>
<dbReference type="GO" id="GO:0004519">
    <property type="term" value="F:endonuclease activity"/>
    <property type="evidence" value="ECO:0007669"/>
    <property type="project" value="UniProtKB-KW"/>
</dbReference>
<evidence type="ECO:0000313" key="2">
    <source>
        <dbReference type="EMBL" id="MYC95597.1"/>
    </source>
</evidence>
<sequence length="204" mass="22901">MVLPTATPEKTAELTWEIAQLFPAQGHWSEEEYLSLDTNNLIEFSQGQLEVLPLPTFSHQRLVAFLYRLLLGFVEKCGLGVVMFAPLRIQLGQGKFREPDLVFMAAEHADRLGEQFWKGADLVMEIVSPNDPERDKVTKRREYAQSGIPEYWIVDPTDASITVLTLRGREYALHGAFIAGESASSVLLEGFRVAVSDLFSQASR</sequence>
<dbReference type="EMBL" id="VXMH01000061">
    <property type="protein sequence ID" value="MYC95597.1"/>
    <property type="molecule type" value="Genomic_DNA"/>
</dbReference>
<dbReference type="SUPFAM" id="SSF52980">
    <property type="entry name" value="Restriction endonuclease-like"/>
    <property type="match status" value="1"/>
</dbReference>